<name>C4V537_9FIRM</name>
<dbReference type="STRING" id="638302.HMPREF0908_1631"/>
<accession>C4V537</accession>
<keyword evidence="2" id="KW-1185">Reference proteome</keyword>
<dbReference type="AlphaFoldDB" id="C4V537"/>
<sequence>MKSSGDVEITDKFSAIFKEPFCLPFEEIIVCLFVMLCSIKFSWRAQNYCNSTGDMVNYHSYFLYVCQHSKGNGGERHTAHLEELAGLGEGYLETWRDD</sequence>
<dbReference type="Proteomes" id="UP000005309">
    <property type="component" value="Unassembled WGS sequence"/>
</dbReference>
<reference evidence="1 2" key="1">
    <citation type="submission" date="2009-04" db="EMBL/GenBank/DDBJ databases">
        <authorList>
            <person name="Qin X."/>
            <person name="Bachman B."/>
            <person name="Battles P."/>
            <person name="Bell A."/>
            <person name="Bess C."/>
            <person name="Bickham C."/>
            <person name="Chaboub L."/>
            <person name="Chen D."/>
            <person name="Coyle M."/>
            <person name="Deiros D.R."/>
            <person name="Dinh H."/>
            <person name="Forbes L."/>
            <person name="Fowler G."/>
            <person name="Francisco L."/>
            <person name="Fu Q."/>
            <person name="Gubbala S."/>
            <person name="Hale W."/>
            <person name="Han Y."/>
            <person name="Hemphill L."/>
            <person name="Highlander S.K."/>
            <person name="Hirani K."/>
            <person name="Hogues M."/>
            <person name="Jackson L."/>
            <person name="Jakkamsetti A."/>
            <person name="Javaid M."/>
            <person name="Jiang H."/>
            <person name="Korchina V."/>
            <person name="Kovar C."/>
            <person name="Lara F."/>
            <person name="Lee S."/>
            <person name="Mata R."/>
            <person name="Mathew T."/>
            <person name="Moen C."/>
            <person name="Morales K."/>
            <person name="Munidasa M."/>
            <person name="Nazareth L."/>
            <person name="Ngo R."/>
            <person name="Nguyen L."/>
            <person name="Okwuonu G."/>
            <person name="Ongeri F."/>
            <person name="Patil S."/>
            <person name="Petrosino J."/>
            <person name="Pham C."/>
            <person name="Pham P."/>
            <person name="Pu L.-L."/>
            <person name="Puazo M."/>
            <person name="Raj R."/>
            <person name="Reid J."/>
            <person name="Rouhana J."/>
            <person name="Saada N."/>
            <person name="Shang Y."/>
            <person name="Simmons D."/>
            <person name="Thornton R."/>
            <person name="Warren J."/>
            <person name="Weissenberger G."/>
            <person name="Zhang J."/>
            <person name="Zhang L."/>
            <person name="Zhou C."/>
            <person name="Zhu D."/>
            <person name="Muzny D."/>
            <person name="Worley K."/>
            <person name="Gibbs R."/>
        </authorList>
    </citation>
    <scope>NUCLEOTIDE SEQUENCE [LARGE SCALE GENOMIC DNA]</scope>
    <source>
        <strain evidence="1 2">ATCC 43531</strain>
    </source>
</reference>
<comment type="caution">
    <text evidence="1">The sequence shown here is derived from an EMBL/GenBank/DDBJ whole genome shotgun (WGS) entry which is preliminary data.</text>
</comment>
<gene>
    <name evidence="1" type="ORF">HMPREF0908_1631</name>
</gene>
<dbReference type="EMBL" id="ACLA01000022">
    <property type="protein sequence ID" value="EEQ48085.1"/>
    <property type="molecule type" value="Genomic_DNA"/>
</dbReference>
<evidence type="ECO:0000313" key="2">
    <source>
        <dbReference type="Proteomes" id="UP000005309"/>
    </source>
</evidence>
<evidence type="ECO:0000313" key="1">
    <source>
        <dbReference type="EMBL" id="EEQ48085.1"/>
    </source>
</evidence>
<dbReference type="HOGENOM" id="CLU_2332066_0_0_9"/>
<protein>
    <submittedName>
        <fullName evidence="1">Uncharacterized protein</fullName>
    </submittedName>
</protein>
<organism evidence="1 2">
    <name type="scientific">Selenomonas flueggei ATCC 43531</name>
    <dbReference type="NCBI Taxonomy" id="638302"/>
    <lineage>
        <taxon>Bacteria</taxon>
        <taxon>Bacillati</taxon>
        <taxon>Bacillota</taxon>
        <taxon>Negativicutes</taxon>
        <taxon>Selenomonadales</taxon>
        <taxon>Selenomonadaceae</taxon>
        <taxon>Selenomonas</taxon>
    </lineage>
</organism>
<proteinExistence type="predicted"/>